<keyword evidence="1" id="KW-0472">Membrane</keyword>
<reference evidence="2 3" key="1">
    <citation type="submission" date="2020-02" db="EMBL/GenBank/DDBJ databases">
        <title>Genome sequence of the type strain DSM 27180 of Arthrobacter silviterrae.</title>
        <authorList>
            <person name="Gao J."/>
            <person name="Sun J."/>
        </authorList>
    </citation>
    <scope>NUCLEOTIDE SEQUENCE [LARGE SCALE GENOMIC DNA]</scope>
    <source>
        <strain evidence="2 3">DSM 27180</strain>
    </source>
</reference>
<feature type="transmembrane region" description="Helical" evidence="1">
    <location>
        <begin position="68"/>
        <end position="88"/>
    </location>
</feature>
<feature type="transmembrane region" description="Helical" evidence="1">
    <location>
        <begin position="42"/>
        <end position="62"/>
    </location>
</feature>
<evidence type="ECO:0000313" key="3">
    <source>
        <dbReference type="Proteomes" id="UP000479226"/>
    </source>
</evidence>
<comment type="caution">
    <text evidence="2">The sequence shown here is derived from an EMBL/GenBank/DDBJ whole genome shotgun (WGS) entry which is preliminary data.</text>
</comment>
<feature type="transmembrane region" description="Helical" evidence="1">
    <location>
        <begin position="109"/>
        <end position="128"/>
    </location>
</feature>
<dbReference type="Proteomes" id="UP000479226">
    <property type="component" value="Unassembled WGS sequence"/>
</dbReference>
<proteinExistence type="predicted"/>
<accession>A0ABX0DBB7</accession>
<evidence type="ECO:0000313" key="2">
    <source>
        <dbReference type="EMBL" id="NGN84193.1"/>
    </source>
</evidence>
<feature type="transmembrane region" description="Helical" evidence="1">
    <location>
        <begin position="134"/>
        <end position="153"/>
    </location>
</feature>
<evidence type="ECO:0008006" key="4">
    <source>
        <dbReference type="Google" id="ProtNLM"/>
    </source>
</evidence>
<protein>
    <recommendedName>
        <fullName evidence="4">MFS transporter</fullName>
    </recommendedName>
</protein>
<gene>
    <name evidence="2" type="ORF">G6N77_12100</name>
</gene>
<keyword evidence="1" id="KW-0812">Transmembrane</keyword>
<dbReference type="EMBL" id="JAAKZI010000020">
    <property type="protein sequence ID" value="NGN84193.1"/>
    <property type="molecule type" value="Genomic_DNA"/>
</dbReference>
<feature type="transmembrane region" description="Helical" evidence="1">
    <location>
        <begin position="338"/>
        <end position="355"/>
    </location>
</feature>
<sequence length="371" mass="36291">MAITAIAVSAPGLADASIAVTIYMGLGLLLDSPAAQLGARYGLKPLVAASGGLIVLTASAAVLLGTGWWIMVFAAVFAACSSLIYIPTLARYSELLGPAQAAGQRMSVLVQRGGALIASGAITVALGREAPAELLFGLLISGALLLGAAFTLPRGTNPGQSSRPPAPANTGAVAAIRFSVAEMARSSVMVKGAVAAATMPIVFTAAGSALPVALPGLGGAIGLGLVLRELLAMATAGFMGRGSLARTNIEFAAAVVGAGAGFWYGAVAGSPVAVAVGLGLSGPLIGAAIMASTLNTRQAALASTRPWACFAGMGMAARAGGLAGPLLLGWMLTFGRTGLAAGFVVLLAAAGLAVARRSAGALISPRGKSGS</sequence>
<feature type="transmembrane region" description="Helical" evidence="1">
    <location>
        <begin position="6"/>
        <end position="30"/>
    </location>
</feature>
<organism evidence="2 3">
    <name type="scientific">Arthrobacter silviterrae</name>
    <dbReference type="NCBI Taxonomy" id="2026658"/>
    <lineage>
        <taxon>Bacteria</taxon>
        <taxon>Bacillati</taxon>
        <taxon>Actinomycetota</taxon>
        <taxon>Actinomycetes</taxon>
        <taxon>Micrococcales</taxon>
        <taxon>Micrococcaceae</taxon>
        <taxon>Arthrobacter</taxon>
    </lineage>
</organism>
<name>A0ABX0DBB7_9MICC</name>
<keyword evidence="1" id="KW-1133">Transmembrane helix</keyword>
<feature type="transmembrane region" description="Helical" evidence="1">
    <location>
        <begin position="307"/>
        <end position="332"/>
    </location>
</feature>
<feature type="transmembrane region" description="Helical" evidence="1">
    <location>
        <begin position="272"/>
        <end position="295"/>
    </location>
</feature>
<feature type="transmembrane region" description="Helical" evidence="1">
    <location>
        <begin position="247"/>
        <end position="266"/>
    </location>
</feature>
<keyword evidence="3" id="KW-1185">Reference proteome</keyword>
<evidence type="ECO:0000256" key="1">
    <source>
        <dbReference type="SAM" id="Phobius"/>
    </source>
</evidence>
<dbReference type="RefSeq" id="WP_165182424.1">
    <property type="nucleotide sequence ID" value="NZ_JAAKZI010000020.1"/>
</dbReference>